<dbReference type="InterPro" id="IPR008949">
    <property type="entry name" value="Isoprenoid_synthase_dom_sf"/>
</dbReference>
<name>A0AAD6Z289_9AGAR</name>
<dbReference type="Pfam" id="PF19086">
    <property type="entry name" value="Terpene_syn_C_2"/>
    <property type="match status" value="1"/>
</dbReference>
<dbReference type="Proteomes" id="UP001218218">
    <property type="component" value="Unassembled WGS sequence"/>
</dbReference>
<dbReference type="SUPFAM" id="SSF48576">
    <property type="entry name" value="Terpenoid synthases"/>
    <property type="match status" value="1"/>
</dbReference>
<sequence length="290" mass="32195">MSAAPPFPPSRNHLRFAELTEATDLFFLETWTFESHYTGRRVRENDLGVTLLFLTDDWIDKQPHGKGVGLSGRITSIVRGATSPTAGSPVEEMLNQIFRAIAGSAEAEQFRDVRVPSYIAQYLDFRCYNSGNYFALALARYALNTYLTDDELHHLHLLICERLALGVILVALDVVSYEKEAGQNTPGNNLIARLFRHGTDGHTFTSTSAVKGYLRECIANSEAQFRDGISVALADGILGTSDASGRLTQLLPDPTKASIIELHFPTVSVKNTNVRGIQKDEYCLRRVFIQ</sequence>
<evidence type="ECO:0000313" key="2">
    <source>
        <dbReference type="Proteomes" id="UP001218218"/>
    </source>
</evidence>
<organism evidence="1 2">
    <name type="scientific">Mycena albidolilacea</name>
    <dbReference type="NCBI Taxonomy" id="1033008"/>
    <lineage>
        <taxon>Eukaryota</taxon>
        <taxon>Fungi</taxon>
        <taxon>Dikarya</taxon>
        <taxon>Basidiomycota</taxon>
        <taxon>Agaricomycotina</taxon>
        <taxon>Agaricomycetes</taxon>
        <taxon>Agaricomycetidae</taxon>
        <taxon>Agaricales</taxon>
        <taxon>Marasmiineae</taxon>
        <taxon>Mycenaceae</taxon>
        <taxon>Mycena</taxon>
    </lineage>
</organism>
<comment type="caution">
    <text evidence="1">The sequence shown here is derived from an EMBL/GenBank/DDBJ whole genome shotgun (WGS) entry which is preliminary data.</text>
</comment>
<reference evidence="1" key="1">
    <citation type="submission" date="2023-03" db="EMBL/GenBank/DDBJ databases">
        <title>Massive genome expansion in bonnet fungi (Mycena s.s.) driven by repeated elements and novel gene families across ecological guilds.</title>
        <authorList>
            <consortium name="Lawrence Berkeley National Laboratory"/>
            <person name="Harder C.B."/>
            <person name="Miyauchi S."/>
            <person name="Viragh M."/>
            <person name="Kuo A."/>
            <person name="Thoen E."/>
            <person name="Andreopoulos B."/>
            <person name="Lu D."/>
            <person name="Skrede I."/>
            <person name="Drula E."/>
            <person name="Henrissat B."/>
            <person name="Morin E."/>
            <person name="Kohler A."/>
            <person name="Barry K."/>
            <person name="LaButti K."/>
            <person name="Morin E."/>
            <person name="Salamov A."/>
            <person name="Lipzen A."/>
            <person name="Mereny Z."/>
            <person name="Hegedus B."/>
            <person name="Baldrian P."/>
            <person name="Stursova M."/>
            <person name="Weitz H."/>
            <person name="Taylor A."/>
            <person name="Grigoriev I.V."/>
            <person name="Nagy L.G."/>
            <person name="Martin F."/>
            <person name="Kauserud H."/>
        </authorList>
    </citation>
    <scope>NUCLEOTIDE SEQUENCE</scope>
    <source>
        <strain evidence="1">CBHHK002</strain>
    </source>
</reference>
<dbReference type="Gene3D" id="1.10.600.10">
    <property type="entry name" value="Farnesyl Diphosphate Synthase"/>
    <property type="match status" value="1"/>
</dbReference>
<dbReference type="EMBL" id="JARIHO010000101">
    <property type="protein sequence ID" value="KAJ7304585.1"/>
    <property type="molecule type" value="Genomic_DNA"/>
</dbReference>
<gene>
    <name evidence="1" type="ORF">DFH08DRAFT_985831</name>
</gene>
<evidence type="ECO:0000313" key="1">
    <source>
        <dbReference type="EMBL" id="KAJ7304585.1"/>
    </source>
</evidence>
<accession>A0AAD6Z289</accession>
<dbReference type="AlphaFoldDB" id="A0AAD6Z289"/>
<proteinExistence type="predicted"/>
<protein>
    <submittedName>
        <fullName evidence="1">Uncharacterized protein</fullName>
    </submittedName>
</protein>
<keyword evidence="2" id="KW-1185">Reference proteome</keyword>